<evidence type="ECO:0000313" key="5">
    <source>
        <dbReference type="Proteomes" id="UP000466442"/>
    </source>
</evidence>
<comment type="caution">
    <text evidence="4">The sequence shown here is derived from an EMBL/GenBank/DDBJ whole genome shotgun (WGS) entry which is preliminary data.</text>
</comment>
<evidence type="ECO:0000256" key="3">
    <source>
        <dbReference type="ARBA" id="ARBA00023134"/>
    </source>
</evidence>
<dbReference type="GO" id="GO:0043124">
    <property type="term" value="P:negative regulation of canonical NF-kappaB signal transduction"/>
    <property type="evidence" value="ECO:0007669"/>
    <property type="project" value="InterPro"/>
</dbReference>
<dbReference type="GO" id="GO:0032484">
    <property type="term" value="P:Ral protein signal transduction"/>
    <property type="evidence" value="ECO:0007669"/>
    <property type="project" value="TreeGrafter"/>
</dbReference>
<evidence type="ECO:0008006" key="6">
    <source>
        <dbReference type="Google" id="ProtNLM"/>
    </source>
</evidence>
<evidence type="ECO:0000313" key="4">
    <source>
        <dbReference type="EMBL" id="KAF6216777.1"/>
    </source>
</evidence>
<evidence type="ECO:0000256" key="2">
    <source>
        <dbReference type="ARBA" id="ARBA00022741"/>
    </source>
</evidence>
<gene>
    <name evidence="4" type="ORF">GE061_001127</name>
</gene>
<dbReference type="GO" id="GO:0005525">
    <property type="term" value="F:GTP binding"/>
    <property type="evidence" value="ECO:0007669"/>
    <property type="project" value="UniProtKB-KW"/>
</dbReference>
<keyword evidence="2" id="KW-0547">Nucleotide-binding</keyword>
<protein>
    <recommendedName>
        <fullName evidence="6">NF-kappa-B inhibitor-interacting Ras-like protein</fullName>
    </recommendedName>
</protein>
<dbReference type="NCBIfam" id="TIGR00231">
    <property type="entry name" value="small_GTP"/>
    <property type="match status" value="1"/>
</dbReference>
<dbReference type="PANTHER" id="PTHR46152:SF3">
    <property type="entry name" value="NF-KAPPA-B INHIBITOR-INTERACTING RAS-LIKE PROTEIN"/>
    <property type="match status" value="1"/>
</dbReference>
<dbReference type="GO" id="GO:0003924">
    <property type="term" value="F:GTPase activity"/>
    <property type="evidence" value="ECO:0007669"/>
    <property type="project" value="InterPro"/>
</dbReference>
<proteinExistence type="inferred from homology"/>
<organism evidence="4 5">
    <name type="scientific">Apolygus lucorum</name>
    <name type="common">Small green plant bug</name>
    <name type="synonym">Lygocoris lucorum</name>
    <dbReference type="NCBI Taxonomy" id="248454"/>
    <lineage>
        <taxon>Eukaryota</taxon>
        <taxon>Metazoa</taxon>
        <taxon>Ecdysozoa</taxon>
        <taxon>Arthropoda</taxon>
        <taxon>Hexapoda</taxon>
        <taxon>Insecta</taxon>
        <taxon>Pterygota</taxon>
        <taxon>Neoptera</taxon>
        <taxon>Paraneoptera</taxon>
        <taxon>Hemiptera</taxon>
        <taxon>Heteroptera</taxon>
        <taxon>Panheteroptera</taxon>
        <taxon>Cimicomorpha</taxon>
        <taxon>Miridae</taxon>
        <taxon>Mirini</taxon>
        <taxon>Apolygus</taxon>
    </lineage>
</organism>
<accession>A0A6A4KKN4</accession>
<name>A0A6A4KKN4_APOLU</name>
<dbReference type="InterPro" id="IPR005225">
    <property type="entry name" value="Small_GTP-bd"/>
</dbReference>
<dbReference type="PROSITE" id="PS51419">
    <property type="entry name" value="RAB"/>
    <property type="match status" value="1"/>
</dbReference>
<sequence length="206" mass="23045">MGKTAKVVVIGKKGVGKTAILEQAIYGKLTKSTFLQSTIEDVYVANVETDRGVKEKLRFYDTGSDFSSNINFQHADGFILVFDPAKMDTLDFIMASKKDIERYKERKEAIIVVIANHSSRSDPMVVSKAQSWSSRDKLKYYDASAMDRASLYEAFTHLASRLSQQIRDFIQAKNEQKIVGAVVNGEVTKKPTNHLIGFQRSSGAHQ</sequence>
<keyword evidence="5" id="KW-1185">Reference proteome</keyword>
<dbReference type="EMBL" id="WIXP02000001">
    <property type="protein sequence ID" value="KAF6216777.1"/>
    <property type="molecule type" value="Genomic_DNA"/>
</dbReference>
<dbReference type="GO" id="GO:0032794">
    <property type="term" value="F:GTPase activating protein binding"/>
    <property type="evidence" value="ECO:0007669"/>
    <property type="project" value="TreeGrafter"/>
</dbReference>
<dbReference type="InterPro" id="IPR001806">
    <property type="entry name" value="Small_GTPase"/>
</dbReference>
<dbReference type="Gene3D" id="3.40.50.300">
    <property type="entry name" value="P-loop containing nucleotide triphosphate hydrolases"/>
    <property type="match status" value="1"/>
</dbReference>
<dbReference type="SMART" id="SM00173">
    <property type="entry name" value="RAS"/>
    <property type="match status" value="1"/>
</dbReference>
<dbReference type="InterPro" id="IPR042227">
    <property type="entry name" value="KBRS"/>
</dbReference>
<dbReference type="PRINTS" id="PR00449">
    <property type="entry name" value="RASTRNSFRMNG"/>
</dbReference>
<dbReference type="SUPFAM" id="SSF52540">
    <property type="entry name" value="P-loop containing nucleoside triphosphate hydrolases"/>
    <property type="match status" value="1"/>
</dbReference>
<comment type="similarity">
    <text evidence="1">Belongs to the small GTPase superfamily. Ras family. KappaB-Ras subfamily.</text>
</comment>
<evidence type="ECO:0000256" key="1">
    <source>
        <dbReference type="ARBA" id="ARBA00008094"/>
    </source>
</evidence>
<dbReference type="OrthoDB" id="10002389at2759"/>
<dbReference type="InterPro" id="IPR027417">
    <property type="entry name" value="P-loop_NTPase"/>
</dbReference>
<keyword evidence="3" id="KW-0342">GTP-binding</keyword>
<dbReference type="Pfam" id="PF00071">
    <property type="entry name" value="Ras"/>
    <property type="match status" value="1"/>
</dbReference>
<reference evidence="4" key="1">
    <citation type="journal article" date="2021" name="Mol. Ecol. Resour.">
        <title>Apolygus lucorum genome provides insights into omnivorousness and mesophyll feeding.</title>
        <authorList>
            <person name="Liu Y."/>
            <person name="Liu H."/>
            <person name="Wang H."/>
            <person name="Huang T."/>
            <person name="Liu B."/>
            <person name="Yang B."/>
            <person name="Yin L."/>
            <person name="Li B."/>
            <person name="Zhang Y."/>
            <person name="Zhang S."/>
            <person name="Jiang F."/>
            <person name="Zhang X."/>
            <person name="Ren Y."/>
            <person name="Wang B."/>
            <person name="Wang S."/>
            <person name="Lu Y."/>
            <person name="Wu K."/>
            <person name="Fan W."/>
            <person name="Wang G."/>
        </authorList>
    </citation>
    <scope>NUCLEOTIDE SEQUENCE</scope>
    <source>
        <strain evidence="4">12Hb</strain>
    </source>
</reference>
<dbReference type="PANTHER" id="PTHR46152">
    <property type="entry name" value="NF-KAPPA-B INHIBITOR-INTERACTING RAS-LIKE PROTEIN"/>
    <property type="match status" value="1"/>
</dbReference>
<dbReference type="Proteomes" id="UP000466442">
    <property type="component" value="Linkage Group LG1"/>
</dbReference>
<dbReference type="SMART" id="SM00175">
    <property type="entry name" value="RAB"/>
    <property type="match status" value="1"/>
</dbReference>
<dbReference type="AlphaFoldDB" id="A0A6A4KKN4"/>